<feature type="binding site" evidence="2">
    <location>
        <position position="151"/>
    </location>
    <ligand>
        <name>Fe cation</name>
        <dbReference type="ChEBI" id="CHEBI:24875"/>
        <label>2</label>
    </ligand>
</feature>
<dbReference type="EMBL" id="WVUD01000004">
    <property type="protein sequence ID" value="MYL82400.1"/>
    <property type="molecule type" value="Genomic_DNA"/>
</dbReference>
<dbReference type="Proteomes" id="UP000482487">
    <property type="component" value="Unassembled WGS sequence"/>
</dbReference>
<dbReference type="PANTHER" id="PTHR36303:SF1">
    <property type="entry name" value="2',3'-CYCLIC-NUCLEOTIDE 2'-PHOSPHODIESTERASE"/>
    <property type="match status" value="1"/>
</dbReference>
<protein>
    <submittedName>
        <fullName evidence="3">TIGR00282 family metallophosphoesterase</fullName>
    </submittedName>
</protein>
<dbReference type="InterPro" id="IPR029052">
    <property type="entry name" value="Metallo-depent_PP-like"/>
</dbReference>
<dbReference type="PANTHER" id="PTHR36303">
    <property type="entry name" value="2',3'-CYCLIC-NUCLEOTIDE 2'-PHOSPHODIESTERASE"/>
    <property type="match status" value="1"/>
</dbReference>
<dbReference type="SUPFAM" id="SSF56300">
    <property type="entry name" value="Metallo-dependent phosphatases"/>
    <property type="match status" value="1"/>
</dbReference>
<gene>
    <name evidence="3" type="ORF">GTA51_04510</name>
</gene>
<keyword evidence="2" id="KW-0479">Metal-binding</keyword>
<dbReference type="RefSeq" id="WP_160959054.1">
    <property type="nucleotide sequence ID" value="NZ_WVUD01000004.1"/>
</dbReference>
<evidence type="ECO:0000313" key="4">
    <source>
        <dbReference type="Proteomes" id="UP000482487"/>
    </source>
</evidence>
<name>A0A7C9ITG3_9BACT</name>
<comment type="caution">
    <text evidence="3">The sequence shown here is derived from an EMBL/GenBank/DDBJ whole genome shotgun (WGS) entry which is preliminary data.</text>
</comment>
<dbReference type="Gene3D" id="3.60.21.10">
    <property type="match status" value="1"/>
</dbReference>
<feature type="binding site" evidence="2">
    <location>
        <position position="39"/>
    </location>
    <ligand>
        <name>Fe cation</name>
        <dbReference type="ChEBI" id="CHEBI:24875"/>
        <label>1</label>
    </ligand>
</feature>
<sequence>MRILVLGDVFGRPGRSILFERLRQVRRDYALDRVVANGENASGGLGLTAKAARQLLEAGIDVMTGGNHTFRRSDIIPFFETTDRLLRPANYPPGAPGAGCLVCRPKDGPPYAVINLLGRTFMPAVDCPFATAETLLAGLPADVPVRLVDFHAEATSEKKAMGYFLDGRVSAVLGTHTHIQTADAQLLPRGTAYMTDIGLTGPVASALGMDPEEVIARFRTGLPRRFVVSKAAPEMQGALLDIDAATGKVVTITPWRLA</sequence>
<evidence type="ECO:0000313" key="3">
    <source>
        <dbReference type="EMBL" id="MYL82400.1"/>
    </source>
</evidence>
<reference evidence="3 4" key="1">
    <citation type="submission" date="2020-01" db="EMBL/GenBank/DDBJ databases">
        <title>Genome sequence of Desulfovibrio aerotolerans DSM 16695(T).</title>
        <authorList>
            <person name="Karnachuk O."/>
            <person name="Avakyan M."/>
            <person name="Mardanov A."/>
            <person name="Kadnikov V."/>
            <person name="Ravin N."/>
        </authorList>
    </citation>
    <scope>NUCLEOTIDE SEQUENCE [LARGE SCALE GENOMIC DNA]</scope>
    <source>
        <strain evidence="3 4">DSM 16695</strain>
    </source>
</reference>
<proteinExistence type="predicted"/>
<keyword evidence="4" id="KW-1185">Reference proteome</keyword>
<dbReference type="NCBIfam" id="TIGR00282">
    <property type="entry name" value="TIGR00282 family metallophosphoesterase"/>
    <property type="match status" value="1"/>
</dbReference>
<dbReference type="GO" id="GO:0004113">
    <property type="term" value="F:2',3'-cyclic-nucleotide 3'-phosphodiesterase activity"/>
    <property type="evidence" value="ECO:0007669"/>
    <property type="project" value="TreeGrafter"/>
</dbReference>
<dbReference type="InterPro" id="IPR005235">
    <property type="entry name" value="YmdB-like"/>
</dbReference>
<dbReference type="AlphaFoldDB" id="A0A7C9ITG3"/>
<feature type="binding site" evidence="2">
    <location>
        <position position="40"/>
    </location>
    <ligand>
        <name>Fe cation</name>
        <dbReference type="ChEBI" id="CHEBI:24875"/>
        <label>1</label>
    </ligand>
</feature>
<dbReference type="PIRSF" id="PIRSF004789">
    <property type="entry name" value="DR1281"/>
    <property type="match status" value="1"/>
</dbReference>
<evidence type="ECO:0000256" key="1">
    <source>
        <dbReference type="PIRSR" id="PIRSR004789-50"/>
    </source>
</evidence>
<accession>A0A7C9ITG3</accession>
<dbReference type="GO" id="GO:0046872">
    <property type="term" value="F:metal ion binding"/>
    <property type="evidence" value="ECO:0007669"/>
    <property type="project" value="UniProtKB-KW"/>
</dbReference>
<dbReference type="OrthoDB" id="9801109at2"/>
<feature type="binding site" evidence="2">
    <location>
        <position position="178"/>
    </location>
    <ligand>
        <name>Fe cation</name>
        <dbReference type="ChEBI" id="CHEBI:24875"/>
        <label>1</label>
    </ligand>
</feature>
<dbReference type="Pfam" id="PF13277">
    <property type="entry name" value="YmdB"/>
    <property type="match status" value="1"/>
</dbReference>
<feature type="binding site" evidence="2">
    <location>
        <position position="176"/>
    </location>
    <ligand>
        <name>Fe cation</name>
        <dbReference type="ChEBI" id="CHEBI:24875"/>
        <label>2</label>
    </ligand>
</feature>
<feature type="binding site" evidence="2">
    <location>
        <position position="39"/>
    </location>
    <ligand>
        <name>Fe cation</name>
        <dbReference type="ChEBI" id="CHEBI:24875"/>
        <label>2</label>
    </ligand>
</feature>
<dbReference type="CDD" id="cd07382">
    <property type="entry name" value="MPP_DR1281"/>
    <property type="match status" value="1"/>
</dbReference>
<feature type="binding site" evidence="2">
    <location>
        <position position="8"/>
    </location>
    <ligand>
        <name>Fe cation</name>
        <dbReference type="ChEBI" id="CHEBI:24875"/>
        <label>1</label>
    </ligand>
</feature>
<feature type="binding site" evidence="2">
    <location>
        <position position="67"/>
    </location>
    <ligand>
        <name>Fe cation</name>
        <dbReference type="ChEBI" id="CHEBI:24875"/>
        <label>2</label>
    </ligand>
</feature>
<feature type="active site" description="Proton donor" evidence="1">
    <location>
        <position position="68"/>
    </location>
</feature>
<organism evidence="3 4">
    <name type="scientific">Solidesulfovibrio aerotolerans</name>
    <dbReference type="NCBI Taxonomy" id="295255"/>
    <lineage>
        <taxon>Bacteria</taxon>
        <taxon>Pseudomonadati</taxon>
        <taxon>Thermodesulfobacteriota</taxon>
        <taxon>Desulfovibrionia</taxon>
        <taxon>Desulfovibrionales</taxon>
        <taxon>Desulfovibrionaceae</taxon>
        <taxon>Solidesulfovibrio</taxon>
    </lineage>
</organism>
<evidence type="ECO:0000256" key="2">
    <source>
        <dbReference type="PIRSR" id="PIRSR004789-51"/>
    </source>
</evidence>